<evidence type="ECO:0000256" key="1">
    <source>
        <dbReference type="ARBA" id="ARBA00004477"/>
    </source>
</evidence>
<protein>
    <recommendedName>
        <fullName evidence="3">dolichol kinase</fullName>
        <ecNumber evidence="3">2.7.1.108</ecNumber>
    </recommendedName>
</protein>
<evidence type="ECO:0000313" key="13">
    <source>
        <dbReference type="Proteomes" id="UP000275385"/>
    </source>
</evidence>
<evidence type="ECO:0000256" key="4">
    <source>
        <dbReference type="ARBA" id="ARBA00022679"/>
    </source>
</evidence>
<evidence type="ECO:0000256" key="5">
    <source>
        <dbReference type="ARBA" id="ARBA00022692"/>
    </source>
</evidence>
<dbReference type="EC" id="2.7.1.108" evidence="3"/>
<evidence type="ECO:0000256" key="7">
    <source>
        <dbReference type="ARBA" id="ARBA00022824"/>
    </source>
</evidence>
<dbReference type="GO" id="GO:0043048">
    <property type="term" value="P:dolichyl monophosphate biosynthetic process"/>
    <property type="evidence" value="ECO:0007669"/>
    <property type="project" value="TreeGrafter"/>
</dbReference>
<dbReference type="InterPro" id="IPR032974">
    <property type="entry name" value="Polypren_kinase"/>
</dbReference>
<accession>A0A420Y3L5</accession>
<comment type="subcellular location">
    <subcellularLocation>
        <location evidence="1">Endoplasmic reticulum membrane</location>
        <topology evidence="1">Multi-pass membrane protein</topology>
    </subcellularLocation>
</comment>
<feature type="region of interest" description="Disordered" evidence="10">
    <location>
        <begin position="1"/>
        <end position="147"/>
    </location>
</feature>
<evidence type="ECO:0000256" key="2">
    <source>
        <dbReference type="ARBA" id="ARBA00010794"/>
    </source>
</evidence>
<dbReference type="EMBL" id="QVQW01000056">
    <property type="protein sequence ID" value="RKU42457.1"/>
    <property type="molecule type" value="Genomic_DNA"/>
</dbReference>
<feature type="transmembrane region" description="Helical" evidence="11">
    <location>
        <begin position="544"/>
        <end position="566"/>
    </location>
</feature>
<feature type="transmembrane region" description="Helical" evidence="11">
    <location>
        <begin position="366"/>
        <end position="390"/>
    </location>
</feature>
<evidence type="ECO:0000256" key="10">
    <source>
        <dbReference type="SAM" id="MobiDB-lite"/>
    </source>
</evidence>
<feature type="transmembrane region" description="Helical" evidence="11">
    <location>
        <begin position="816"/>
        <end position="835"/>
    </location>
</feature>
<keyword evidence="5 11" id="KW-0812">Transmembrane</keyword>
<comment type="caution">
    <text evidence="12">The sequence shown here is derived from an EMBL/GenBank/DDBJ whole genome shotgun (WGS) entry which is preliminary data.</text>
</comment>
<keyword evidence="8 11" id="KW-1133">Transmembrane helix</keyword>
<dbReference type="Proteomes" id="UP000275385">
    <property type="component" value="Unassembled WGS sequence"/>
</dbReference>
<name>A0A420Y3L5_9PEZI</name>
<keyword evidence="6" id="KW-0418">Kinase</keyword>
<keyword evidence="9 11" id="KW-0472">Membrane</keyword>
<feature type="compositionally biased region" description="Basic residues" evidence="10">
    <location>
        <begin position="136"/>
        <end position="147"/>
    </location>
</feature>
<evidence type="ECO:0000256" key="6">
    <source>
        <dbReference type="ARBA" id="ARBA00022777"/>
    </source>
</evidence>
<evidence type="ECO:0000256" key="3">
    <source>
        <dbReference type="ARBA" id="ARBA00012132"/>
    </source>
</evidence>
<keyword evidence="4" id="KW-0808">Transferase</keyword>
<evidence type="ECO:0000256" key="8">
    <source>
        <dbReference type="ARBA" id="ARBA00022989"/>
    </source>
</evidence>
<dbReference type="STRING" id="177199.A0A420Y3L5"/>
<dbReference type="PANTHER" id="PTHR13205">
    <property type="entry name" value="TRANSMEMBRANE PROTEIN 15-RELATED"/>
    <property type="match status" value="1"/>
</dbReference>
<keyword evidence="13" id="KW-1185">Reference proteome</keyword>
<comment type="similarity">
    <text evidence="2">Belongs to the polyprenol kinase family.</text>
</comment>
<dbReference type="OrthoDB" id="377083at2759"/>
<feature type="transmembrane region" description="Helical" evidence="11">
    <location>
        <begin position="691"/>
        <end position="707"/>
    </location>
</feature>
<evidence type="ECO:0000256" key="11">
    <source>
        <dbReference type="SAM" id="Phobius"/>
    </source>
</evidence>
<proteinExistence type="inferred from homology"/>
<dbReference type="AlphaFoldDB" id="A0A420Y3L5"/>
<evidence type="ECO:0000313" key="12">
    <source>
        <dbReference type="EMBL" id="RKU42457.1"/>
    </source>
</evidence>
<evidence type="ECO:0000256" key="9">
    <source>
        <dbReference type="ARBA" id="ARBA00023136"/>
    </source>
</evidence>
<dbReference type="GO" id="GO:0005789">
    <property type="term" value="C:endoplasmic reticulum membrane"/>
    <property type="evidence" value="ECO:0007669"/>
    <property type="project" value="UniProtKB-SubCell"/>
</dbReference>
<feature type="compositionally biased region" description="Polar residues" evidence="10">
    <location>
        <begin position="56"/>
        <end position="75"/>
    </location>
</feature>
<sequence length="896" mass="97389">MQDTLELPDPSPVPAAITDADAEELDILRRSPHPYHRQKTELLEPSGSLTYGGASLATQRSGYFTKESSPGSESGTEADDEHILKGLPAPRPRRNKGLRGMNEELPSGTSTPLPSPAVPEQASPRTLQHQTEKKDHNRPRKRAEKYRRRKEVVRRAVELALLACLARLVQTNAEARFFVVLWKKELSVWAQLLLGLLALYPVRLTAWAYRSGKPSKTIPISIPSTFDPAPVLYPQIIPVLAALLVAQNVPDVILPNLMLSLCTLPGALIPTARSFGPSNPVHWFISCIPLFLSNFISQDLEVRQSRLDGVSVETLVLLYPLHRILSTILQYLTTTSLLTAELQLLSVGLINILLLSYSPQAAILKALLWIGGVGILTFCGGPIQWGVSLARVPKWRFSRTPAASKGPSISRLLRSILLFIGSPKHGGCASDLEESDFESGNTSDEDYCLSLSRASSAAVQRAGSIADGDAAPPTRLTQDTAEVQHVNSHDIGSIVTPFRRRTLPSFKEVRSKTHTPSGRRKRAASSTVRSFFSLTYAQATARKWLYACYVYSTIVAIVLVGVRSYIQCYALSGAEPIGWALGYLLGDLPRFRFQVVNANLERWILLPSRSAGPDNQSCHLGRIAHLRHSSLGEANTRLVLSAYFLLVIATGLAIVFRLSPVCEVDTRRKVFHFMMVAMFLPATFADPTFCALGLAVVLAVFLLLDLVRASQLPPFSKPIANFLTPYVDGRDLRGPVVVSHIFLLIGCAIPLWLSLAALPRMGEGALKGWEVPTRDVSMVSGVVCVGLGDAAASLIGRRWGRRKWLWGGGKSIEGSVAFALAVFGGLMAAAIWLKVGGWPVSGVEPGLDARASWWPAVGRMGLCASVASLTEAVLTGGNDNVVVPIVLWTCVKSTGI</sequence>
<feature type="transmembrane region" description="Helical" evidence="11">
    <location>
        <begin position="638"/>
        <end position="658"/>
    </location>
</feature>
<reference evidence="12 13" key="1">
    <citation type="submission" date="2018-08" db="EMBL/GenBank/DDBJ databases">
        <title>Draft genome of the lignicolous fungus Coniochaeta pulveracea.</title>
        <authorList>
            <person name="Borstlap C.J."/>
            <person name="De Witt R.N."/>
            <person name="Botha A."/>
            <person name="Volschenk H."/>
        </authorList>
    </citation>
    <scope>NUCLEOTIDE SEQUENCE [LARGE SCALE GENOMIC DNA]</scope>
    <source>
        <strain evidence="12 13">CAB683</strain>
    </source>
</reference>
<dbReference type="PANTHER" id="PTHR13205:SF15">
    <property type="entry name" value="DOLICHOL KINASE"/>
    <property type="match status" value="1"/>
</dbReference>
<keyword evidence="7" id="KW-0256">Endoplasmic reticulum</keyword>
<organism evidence="12 13">
    <name type="scientific">Coniochaeta pulveracea</name>
    <dbReference type="NCBI Taxonomy" id="177199"/>
    <lineage>
        <taxon>Eukaryota</taxon>
        <taxon>Fungi</taxon>
        <taxon>Dikarya</taxon>
        <taxon>Ascomycota</taxon>
        <taxon>Pezizomycotina</taxon>
        <taxon>Sordariomycetes</taxon>
        <taxon>Sordariomycetidae</taxon>
        <taxon>Coniochaetales</taxon>
        <taxon>Coniochaetaceae</taxon>
        <taxon>Coniochaeta</taxon>
    </lineage>
</organism>
<gene>
    <name evidence="12" type="ORF">DL546_003785</name>
</gene>
<dbReference type="GO" id="GO:0004168">
    <property type="term" value="F:dolichol kinase activity"/>
    <property type="evidence" value="ECO:0007669"/>
    <property type="project" value="UniProtKB-EC"/>
</dbReference>
<feature type="transmembrane region" description="Helical" evidence="11">
    <location>
        <begin position="736"/>
        <end position="758"/>
    </location>
</feature>